<dbReference type="InterPro" id="IPR036412">
    <property type="entry name" value="HAD-like_sf"/>
</dbReference>
<dbReference type="GO" id="GO:0016887">
    <property type="term" value="F:ATP hydrolysis activity"/>
    <property type="evidence" value="ECO:0007669"/>
    <property type="project" value="InterPro"/>
</dbReference>
<evidence type="ECO:0000256" key="5">
    <source>
        <dbReference type="ARBA" id="ARBA00022553"/>
    </source>
</evidence>
<evidence type="ECO:0000256" key="15">
    <source>
        <dbReference type="RuleBase" id="RU362081"/>
    </source>
</evidence>
<keyword evidence="11" id="KW-1278">Translocase</keyword>
<dbReference type="InterPro" id="IPR023299">
    <property type="entry name" value="ATPase_P-typ_cyto_dom_N"/>
</dbReference>
<evidence type="ECO:0000256" key="3">
    <source>
        <dbReference type="ARBA" id="ARBA00022448"/>
    </source>
</evidence>
<dbReference type="SFLD" id="SFLDG00002">
    <property type="entry name" value="C1.7:_P-type_atpase_like"/>
    <property type="match status" value="1"/>
</dbReference>
<keyword evidence="6 15" id="KW-0812">Transmembrane</keyword>
<organism evidence="19 20">
    <name type="scientific">Candidatus Lloydbacteria bacterium RIFCSPHIGHO2_02_FULL_51_22</name>
    <dbReference type="NCBI Taxonomy" id="1798663"/>
    <lineage>
        <taxon>Bacteria</taxon>
        <taxon>Candidatus Lloydiibacteriota</taxon>
    </lineage>
</organism>
<dbReference type="PRINTS" id="PR00943">
    <property type="entry name" value="CUATPASE"/>
</dbReference>
<keyword evidence="3" id="KW-0813">Transport</keyword>
<feature type="region of interest" description="Disordered" evidence="16">
    <location>
        <begin position="23"/>
        <end position="58"/>
    </location>
</feature>
<comment type="similarity">
    <text evidence="2 15">Belongs to the cation transport ATPase (P-type) (TC 3.A.3) family. Type IB subfamily.</text>
</comment>
<keyword evidence="4 15" id="KW-1003">Cell membrane</keyword>
<dbReference type="NCBIfam" id="TIGR01525">
    <property type="entry name" value="ATPase-IB_hvy"/>
    <property type="match status" value="1"/>
</dbReference>
<dbReference type="AlphaFoldDB" id="A0A1G2DAY4"/>
<evidence type="ECO:0000256" key="9">
    <source>
        <dbReference type="ARBA" id="ARBA00022840"/>
    </source>
</evidence>
<comment type="caution">
    <text evidence="19">The sequence shown here is derived from an EMBL/GenBank/DDBJ whole genome shotgun (WGS) entry which is preliminary data.</text>
</comment>
<feature type="transmembrane region" description="Helical" evidence="15">
    <location>
        <begin position="138"/>
        <end position="156"/>
    </location>
</feature>
<keyword evidence="10" id="KW-0460">Magnesium</keyword>
<feature type="transmembrane region" description="Helical" evidence="15">
    <location>
        <begin position="347"/>
        <end position="370"/>
    </location>
</feature>
<dbReference type="Proteomes" id="UP000178099">
    <property type="component" value="Unassembled WGS sequence"/>
</dbReference>
<dbReference type="PROSITE" id="PS00154">
    <property type="entry name" value="ATPASE_E1_E2"/>
    <property type="match status" value="1"/>
</dbReference>
<evidence type="ECO:0000256" key="1">
    <source>
        <dbReference type="ARBA" id="ARBA00004651"/>
    </source>
</evidence>
<feature type="transmembrane region" description="Helical" evidence="15">
    <location>
        <begin position="104"/>
        <end position="126"/>
    </location>
</feature>
<evidence type="ECO:0000256" key="4">
    <source>
        <dbReference type="ARBA" id="ARBA00022475"/>
    </source>
</evidence>
<dbReference type="Gene3D" id="3.40.50.1000">
    <property type="entry name" value="HAD superfamily/HAD-like"/>
    <property type="match status" value="1"/>
</dbReference>
<evidence type="ECO:0000256" key="13">
    <source>
        <dbReference type="ARBA" id="ARBA00023065"/>
    </source>
</evidence>
<sequence length="713" mass="76794">MHPEVARDTPGMCPECGMALVETRDPPERLKSFSRAGKRQGTRNKKESKNGGQGEYNKHGGHSTAAFLRKFWVSFALSVPIVLYSEFPQTVLGWVPPAFPGSRYLTLVLGSVVFFYCGLVFLTSAWRELRARLPGMMTLIALAITTAYLYSVYAVFSGTDMPLFWELATLVTVMLLGHWIEMRAVSGARGALKELSKLIPDTAEVIRKGTTQIVPSGDLHEKDIVFVRPGGRIPADGVVIDGESHVNESMMTGESVPVKKTQGSQVIAGTISEDGALKVEVQKIGDRTFLAGIMRLIEEAEASKSRLQILSDRAAYYLTLVAIGAGGLSFAYWLLPFAGNAGAGFAFSRLVAVLVIACPHALGLAVPLVASISTTMAAKNGFLVKRRLALEMARKVDIVLFDKTGTLTEGAYGVAKIWSFGGMNENEVLRLAASVDAHSEHFVSRAIVKEAHTRMLSLSPLKAFSRLAGKGVEGTIDGVKISVGGAEMLSFVGAVLPLALAQEVAQESEDGKTVIYCMREKEIAGIFALADIIREESREAVHVLKEKGVKVAMMTGDSEAVARWVSRELGIDEYFSHVLPQEKAAKVEVLQKKGLKVAMVGDGINDAPALTQADLGIAIGAGTNIAIESAGIILVRNDPRDISRIIVLSRLTYTKMLQNLFWATGYNVLAIPLAAGVLASKGIFLEPAVAAVFMSLSTVIVAINALFLRRKKL</sequence>
<dbReference type="Pfam" id="PF00702">
    <property type="entry name" value="Hydrolase"/>
    <property type="match status" value="1"/>
</dbReference>
<dbReference type="GO" id="GO:0005886">
    <property type="term" value="C:plasma membrane"/>
    <property type="evidence" value="ECO:0007669"/>
    <property type="project" value="UniProtKB-SubCell"/>
</dbReference>
<feature type="transmembrane region" description="Helical" evidence="15">
    <location>
        <begin position="314"/>
        <end position="335"/>
    </location>
</feature>
<proteinExistence type="inferred from homology"/>
<evidence type="ECO:0000256" key="16">
    <source>
        <dbReference type="SAM" id="MobiDB-lite"/>
    </source>
</evidence>
<feature type="transmembrane region" description="Helical" evidence="15">
    <location>
        <begin position="689"/>
        <end position="708"/>
    </location>
</feature>
<dbReference type="Pfam" id="PF19335">
    <property type="entry name" value="HMBD"/>
    <property type="match status" value="1"/>
</dbReference>
<evidence type="ECO:0000256" key="12">
    <source>
        <dbReference type="ARBA" id="ARBA00022989"/>
    </source>
</evidence>
<keyword evidence="5" id="KW-0597">Phosphoprotein</keyword>
<keyword evidence="7 15" id="KW-0479">Metal-binding</keyword>
<accession>A0A1G2DAY4</accession>
<protein>
    <submittedName>
        <fullName evidence="19">Copper-translocating P-type ATPase</fullName>
    </submittedName>
</protein>
<keyword evidence="13" id="KW-0406">Ion transport</keyword>
<dbReference type="Pfam" id="PF00122">
    <property type="entry name" value="E1-E2_ATPase"/>
    <property type="match status" value="1"/>
</dbReference>
<evidence type="ECO:0000259" key="17">
    <source>
        <dbReference type="Pfam" id="PF00122"/>
    </source>
</evidence>
<dbReference type="GO" id="GO:0043682">
    <property type="term" value="F:P-type divalent copper transporter activity"/>
    <property type="evidence" value="ECO:0007669"/>
    <property type="project" value="TreeGrafter"/>
</dbReference>
<evidence type="ECO:0000313" key="19">
    <source>
        <dbReference type="EMBL" id="OGZ10795.1"/>
    </source>
</evidence>
<dbReference type="Gene3D" id="2.70.150.10">
    <property type="entry name" value="Calcium-transporting ATPase, cytoplasmic transduction domain A"/>
    <property type="match status" value="1"/>
</dbReference>
<dbReference type="EMBL" id="MHLN01000032">
    <property type="protein sequence ID" value="OGZ10795.1"/>
    <property type="molecule type" value="Genomic_DNA"/>
</dbReference>
<dbReference type="InterPro" id="IPR018303">
    <property type="entry name" value="ATPase_P-typ_P_site"/>
</dbReference>
<feature type="domain" description="P-type ATPase A" evidence="17">
    <location>
        <begin position="197"/>
        <end position="298"/>
    </location>
</feature>
<dbReference type="GO" id="GO:0005524">
    <property type="term" value="F:ATP binding"/>
    <property type="evidence" value="ECO:0007669"/>
    <property type="project" value="UniProtKB-UniRule"/>
</dbReference>
<dbReference type="SUPFAM" id="SSF81665">
    <property type="entry name" value="Calcium ATPase, transmembrane domain M"/>
    <property type="match status" value="1"/>
</dbReference>
<evidence type="ECO:0000256" key="11">
    <source>
        <dbReference type="ARBA" id="ARBA00022967"/>
    </source>
</evidence>
<dbReference type="SFLD" id="SFLDS00003">
    <property type="entry name" value="Haloacid_Dehalogenase"/>
    <property type="match status" value="1"/>
</dbReference>
<dbReference type="PANTHER" id="PTHR43520">
    <property type="entry name" value="ATP7, ISOFORM B"/>
    <property type="match status" value="1"/>
</dbReference>
<feature type="transmembrane region" description="Helical" evidence="15">
    <location>
        <begin position="162"/>
        <end position="180"/>
    </location>
</feature>
<dbReference type="InterPro" id="IPR023214">
    <property type="entry name" value="HAD_sf"/>
</dbReference>
<dbReference type="FunFam" id="2.70.150.10:FF:000002">
    <property type="entry name" value="Copper-transporting ATPase 1, putative"/>
    <property type="match status" value="1"/>
</dbReference>
<dbReference type="SUPFAM" id="SSF81653">
    <property type="entry name" value="Calcium ATPase, transduction domain A"/>
    <property type="match status" value="1"/>
</dbReference>
<keyword evidence="14 15" id="KW-0472">Membrane</keyword>
<evidence type="ECO:0000256" key="7">
    <source>
        <dbReference type="ARBA" id="ARBA00022723"/>
    </source>
</evidence>
<dbReference type="InterPro" id="IPR008250">
    <property type="entry name" value="ATPase_P-typ_transduc_dom_A_sf"/>
</dbReference>
<gene>
    <name evidence="19" type="ORF">A3D67_01160</name>
</gene>
<dbReference type="InterPro" id="IPR044492">
    <property type="entry name" value="P_typ_ATPase_HD_dom"/>
</dbReference>
<keyword evidence="9 15" id="KW-0067">ATP-binding</keyword>
<dbReference type="InterPro" id="IPR027256">
    <property type="entry name" value="P-typ_ATPase_IB"/>
</dbReference>
<dbReference type="SFLD" id="SFLDF00027">
    <property type="entry name" value="p-type_atpase"/>
    <property type="match status" value="1"/>
</dbReference>
<dbReference type="SUPFAM" id="SSF56784">
    <property type="entry name" value="HAD-like"/>
    <property type="match status" value="1"/>
</dbReference>
<evidence type="ECO:0000259" key="18">
    <source>
        <dbReference type="Pfam" id="PF19335"/>
    </source>
</evidence>
<comment type="subcellular location">
    <subcellularLocation>
        <location evidence="1">Cell membrane</location>
        <topology evidence="1">Multi-pass membrane protein</topology>
    </subcellularLocation>
</comment>
<dbReference type="InterPro" id="IPR001757">
    <property type="entry name" value="P_typ_ATPase"/>
</dbReference>
<feature type="transmembrane region" description="Helical" evidence="15">
    <location>
        <begin position="67"/>
        <end position="84"/>
    </location>
</feature>
<dbReference type="Gene3D" id="3.40.1110.10">
    <property type="entry name" value="Calcium-transporting ATPase, cytoplasmic domain N"/>
    <property type="match status" value="1"/>
</dbReference>
<evidence type="ECO:0000256" key="8">
    <source>
        <dbReference type="ARBA" id="ARBA00022741"/>
    </source>
</evidence>
<feature type="domain" description="Heavy metal binding" evidence="18">
    <location>
        <begin position="1"/>
        <end position="22"/>
    </location>
</feature>
<evidence type="ECO:0000256" key="6">
    <source>
        <dbReference type="ARBA" id="ARBA00022692"/>
    </source>
</evidence>
<dbReference type="PRINTS" id="PR00119">
    <property type="entry name" value="CATATPASE"/>
</dbReference>
<dbReference type="InterPro" id="IPR023298">
    <property type="entry name" value="ATPase_P-typ_TM_dom_sf"/>
</dbReference>
<keyword evidence="12 15" id="KW-1133">Transmembrane helix</keyword>
<reference evidence="19 20" key="1">
    <citation type="journal article" date="2016" name="Nat. Commun.">
        <title>Thousands of microbial genomes shed light on interconnected biogeochemical processes in an aquifer system.</title>
        <authorList>
            <person name="Anantharaman K."/>
            <person name="Brown C.T."/>
            <person name="Hug L.A."/>
            <person name="Sharon I."/>
            <person name="Castelle C.J."/>
            <person name="Probst A.J."/>
            <person name="Thomas B.C."/>
            <person name="Singh A."/>
            <person name="Wilkins M.J."/>
            <person name="Karaoz U."/>
            <person name="Brodie E.L."/>
            <person name="Williams K.H."/>
            <person name="Hubbard S.S."/>
            <person name="Banfield J.F."/>
        </authorList>
    </citation>
    <scope>NUCLEOTIDE SEQUENCE [LARGE SCALE GENOMIC DNA]</scope>
</reference>
<dbReference type="GO" id="GO:0005507">
    <property type="term" value="F:copper ion binding"/>
    <property type="evidence" value="ECO:0007669"/>
    <property type="project" value="TreeGrafter"/>
</dbReference>
<evidence type="ECO:0000256" key="14">
    <source>
        <dbReference type="ARBA" id="ARBA00023136"/>
    </source>
</evidence>
<dbReference type="NCBIfam" id="TIGR01511">
    <property type="entry name" value="ATPase-IB1_Cu"/>
    <property type="match status" value="1"/>
</dbReference>
<feature type="transmembrane region" description="Helical" evidence="15">
    <location>
        <begin position="660"/>
        <end position="683"/>
    </location>
</feature>
<evidence type="ECO:0000313" key="20">
    <source>
        <dbReference type="Proteomes" id="UP000178099"/>
    </source>
</evidence>
<dbReference type="GO" id="GO:0055070">
    <property type="term" value="P:copper ion homeostasis"/>
    <property type="evidence" value="ECO:0007669"/>
    <property type="project" value="TreeGrafter"/>
</dbReference>
<evidence type="ECO:0000256" key="10">
    <source>
        <dbReference type="ARBA" id="ARBA00022842"/>
    </source>
</evidence>
<keyword evidence="8 15" id="KW-0547">Nucleotide-binding</keyword>
<dbReference type="InterPro" id="IPR059000">
    <property type="entry name" value="ATPase_P-type_domA"/>
</dbReference>
<dbReference type="PANTHER" id="PTHR43520:SF5">
    <property type="entry name" value="CATION-TRANSPORTING P-TYPE ATPASE-RELATED"/>
    <property type="match status" value="1"/>
</dbReference>
<dbReference type="NCBIfam" id="TIGR01494">
    <property type="entry name" value="ATPase_P-type"/>
    <property type="match status" value="1"/>
</dbReference>
<dbReference type="InterPro" id="IPR045800">
    <property type="entry name" value="HMBD"/>
</dbReference>
<evidence type="ECO:0000256" key="2">
    <source>
        <dbReference type="ARBA" id="ARBA00006024"/>
    </source>
</evidence>
<name>A0A1G2DAY4_9BACT</name>